<dbReference type="PIRSF" id="PIRSF000521">
    <property type="entry name" value="Transaminase_4ab_Lys_Orn"/>
    <property type="match status" value="1"/>
</dbReference>
<dbReference type="InterPro" id="IPR005814">
    <property type="entry name" value="Aminotrans_3"/>
</dbReference>
<dbReference type="InterPro" id="IPR015424">
    <property type="entry name" value="PyrdxlP-dep_Trfase"/>
</dbReference>
<dbReference type="RefSeq" id="WP_152575169.1">
    <property type="nucleotide sequence ID" value="NZ_VIKU02000004.1"/>
</dbReference>
<comment type="caution">
    <text evidence="6">The sequence shown here is derived from an EMBL/GenBank/DDBJ whole genome shotgun (WGS) entry which is preliminary data.</text>
</comment>
<dbReference type="InterPro" id="IPR049704">
    <property type="entry name" value="Aminotrans_3_PPA_site"/>
</dbReference>
<reference evidence="6" key="1">
    <citation type="submission" date="2019-07" db="EMBL/GenBank/DDBJ databases">
        <authorList>
            <person name="De-Chao Zhang Q."/>
        </authorList>
    </citation>
    <scope>NUCLEOTIDE SEQUENCE</scope>
    <source>
        <strain evidence="6">TP-CH-4</strain>
    </source>
</reference>
<dbReference type="Gene3D" id="3.40.640.10">
    <property type="entry name" value="Type I PLP-dependent aspartate aminotransferase-like (Major domain)"/>
    <property type="match status" value="1"/>
</dbReference>
<dbReference type="Pfam" id="PF00202">
    <property type="entry name" value="Aminotran_3"/>
    <property type="match status" value="1"/>
</dbReference>
<dbReference type="CDD" id="cd00610">
    <property type="entry name" value="OAT_like"/>
    <property type="match status" value="1"/>
</dbReference>
<organism evidence="6 7">
    <name type="scientific">Pelagihabitans pacificus</name>
    <dbReference type="NCBI Taxonomy" id="2696054"/>
    <lineage>
        <taxon>Bacteria</taxon>
        <taxon>Pseudomonadati</taxon>
        <taxon>Bacteroidota</taxon>
        <taxon>Flavobacteriia</taxon>
        <taxon>Flavobacteriales</taxon>
        <taxon>Flavobacteriaceae</taxon>
        <taxon>Pelagihabitans</taxon>
    </lineage>
</organism>
<evidence type="ECO:0000256" key="4">
    <source>
        <dbReference type="ARBA" id="ARBA00022898"/>
    </source>
</evidence>
<evidence type="ECO:0000256" key="5">
    <source>
        <dbReference type="RuleBase" id="RU003560"/>
    </source>
</evidence>
<reference evidence="6" key="2">
    <citation type="submission" date="2020-03" db="EMBL/GenBank/DDBJ databases">
        <title>Flavobacteriaceae bacterium strain TP-CH-4, a member of the family Flavobacteriaceae isolated from a deep-sea seamount.</title>
        <authorList>
            <person name="Zhang D.-C."/>
        </authorList>
    </citation>
    <scope>NUCLEOTIDE SEQUENCE</scope>
    <source>
        <strain evidence="6">TP-CH-4</strain>
    </source>
</reference>
<evidence type="ECO:0000256" key="3">
    <source>
        <dbReference type="ARBA" id="ARBA00022679"/>
    </source>
</evidence>
<accession>A0A967EES8</accession>
<dbReference type="GO" id="GO:0030170">
    <property type="term" value="F:pyridoxal phosphate binding"/>
    <property type="evidence" value="ECO:0007669"/>
    <property type="project" value="InterPro"/>
</dbReference>
<dbReference type="InterPro" id="IPR015422">
    <property type="entry name" value="PyrdxlP-dep_Trfase_small"/>
</dbReference>
<dbReference type="GO" id="GO:0042802">
    <property type="term" value="F:identical protein binding"/>
    <property type="evidence" value="ECO:0007669"/>
    <property type="project" value="TreeGrafter"/>
</dbReference>
<proteinExistence type="inferred from homology"/>
<keyword evidence="3" id="KW-0808">Transferase</keyword>
<dbReference type="InterPro" id="IPR050103">
    <property type="entry name" value="Class-III_PLP-dep_AT"/>
</dbReference>
<keyword evidence="4 5" id="KW-0663">Pyridoxal phosphate</keyword>
<dbReference type="Proteomes" id="UP000707206">
    <property type="component" value="Unassembled WGS sequence"/>
</dbReference>
<protein>
    <submittedName>
        <fullName evidence="6">Aspartate aminotransferase family protein</fullName>
    </submittedName>
</protein>
<dbReference type="AlphaFoldDB" id="A0A967EES8"/>
<gene>
    <name evidence="6" type="ORF">FK220_015085</name>
</gene>
<evidence type="ECO:0000256" key="2">
    <source>
        <dbReference type="ARBA" id="ARBA00022576"/>
    </source>
</evidence>
<keyword evidence="7" id="KW-1185">Reference proteome</keyword>
<evidence type="ECO:0000256" key="1">
    <source>
        <dbReference type="ARBA" id="ARBA00001933"/>
    </source>
</evidence>
<sequence>MNLFDVYPLYDVTPVSAKGVVVTDEKGEEYLDFYGGHAVISIGHSHPHYVSRLKDQLDQIGFYSNAVQNPLQAALATKLGNLSACGDYNLFLCNSGAEANENALKMASFQTGKSRIIAFHNSFHGRTSAAVAATDNPAINAPINQLQQVTFLALNDLAAFKREVDKGDVCAVILEAIQGVGGLDEPTTEFYKNIARLCKQNHVVLIADEVQSGFGRSGRFFGFQHHDIQPDIISIAKGMGNGFPVGGILIHEHIKARYGMLGTTFGGNHLACVATLAVLEVIERENLIENAAALGNYFIEKAKEIPQVKRVKGRGLMLGLEFDFEVAELRKGLIYNQHLFTGGAKDKHVLRVLPALNITKEHLDMFFDALKKELYKA</sequence>
<comment type="cofactor">
    <cofactor evidence="1">
        <name>pyridoxal 5'-phosphate</name>
        <dbReference type="ChEBI" id="CHEBI:597326"/>
    </cofactor>
</comment>
<dbReference type="InterPro" id="IPR015421">
    <property type="entry name" value="PyrdxlP-dep_Trfase_major"/>
</dbReference>
<dbReference type="EMBL" id="VIKU02000004">
    <property type="protein sequence ID" value="NHF60678.1"/>
    <property type="molecule type" value="Genomic_DNA"/>
</dbReference>
<dbReference type="FunFam" id="3.40.640.10:FF:000004">
    <property type="entry name" value="Acetylornithine aminotransferase"/>
    <property type="match status" value="1"/>
</dbReference>
<comment type="similarity">
    <text evidence="5">Belongs to the class-III pyridoxal-phosphate-dependent aminotransferase family.</text>
</comment>
<evidence type="ECO:0000313" key="7">
    <source>
        <dbReference type="Proteomes" id="UP000707206"/>
    </source>
</evidence>
<dbReference type="SUPFAM" id="SSF53383">
    <property type="entry name" value="PLP-dependent transferases"/>
    <property type="match status" value="1"/>
</dbReference>
<dbReference type="PANTHER" id="PTHR11986:SF79">
    <property type="entry name" value="ACETYLORNITHINE AMINOTRANSFERASE, MITOCHONDRIAL"/>
    <property type="match status" value="1"/>
</dbReference>
<dbReference type="PROSITE" id="PS00600">
    <property type="entry name" value="AA_TRANSFER_CLASS_3"/>
    <property type="match status" value="1"/>
</dbReference>
<dbReference type="Gene3D" id="3.90.1150.10">
    <property type="entry name" value="Aspartate Aminotransferase, domain 1"/>
    <property type="match status" value="1"/>
</dbReference>
<name>A0A967EES8_9FLAO</name>
<dbReference type="PANTHER" id="PTHR11986">
    <property type="entry name" value="AMINOTRANSFERASE CLASS III"/>
    <property type="match status" value="1"/>
</dbReference>
<evidence type="ECO:0000313" key="6">
    <source>
        <dbReference type="EMBL" id="NHF60678.1"/>
    </source>
</evidence>
<keyword evidence="2 6" id="KW-0032">Aminotransferase</keyword>
<dbReference type="GO" id="GO:0008483">
    <property type="term" value="F:transaminase activity"/>
    <property type="evidence" value="ECO:0007669"/>
    <property type="project" value="UniProtKB-KW"/>
</dbReference>